<feature type="transmembrane region" description="Helical" evidence="1">
    <location>
        <begin position="60"/>
        <end position="80"/>
    </location>
</feature>
<dbReference type="Proteomes" id="UP000264541">
    <property type="component" value="Unassembled WGS sequence"/>
</dbReference>
<dbReference type="OrthoDB" id="2706144at2"/>
<sequence length="208" mass="22162">MKGTAHLAIGAGAGYIVANIVQTEPAATGLLIAIGAVAGLMPDIDIDGKLSNKITFSHKIIRSIAQVIGFLMMIYSFFLGAETEKWLGIGVGIGIIAISMYITQRRMLTVTGIGVLAGGISLDESWLILLAGFIIIASFVPHRSYTHSILGVIFFGVISSQFQEALGIEGVFAACMAGYISHLAADMRFLPFNKRGIKLFLPLSSKEL</sequence>
<protein>
    <submittedName>
        <fullName evidence="2">Metal-dependent hydrolase</fullName>
    </submittedName>
</protein>
<keyword evidence="1" id="KW-0472">Membrane</keyword>
<dbReference type="PANTHER" id="PTHR35531:SF1">
    <property type="entry name" value="INNER MEMBRANE PROTEIN YBCI-RELATED"/>
    <property type="match status" value="1"/>
</dbReference>
<dbReference type="RefSeq" id="WP_117326518.1">
    <property type="nucleotide sequence ID" value="NZ_QVTE01000025.1"/>
</dbReference>
<organism evidence="2 3">
    <name type="scientific">Peribacillus saganii</name>
    <dbReference type="NCBI Taxonomy" id="2303992"/>
    <lineage>
        <taxon>Bacteria</taxon>
        <taxon>Bacillati</taxon>
        <taxon>Bacillota</taxon>
        <taxon>Bacilli</taxon>
        <taxon>Bacillales</taxon>
        <taxon>Bacillaceae</taxon>
        <taxon>Peribacillus</taxon>
    </lineage>
</organism>
<dbReference type="PANTHER" id="PTHR35531">
    <property type="entry name" value="INNER MEMBRANE PROTEIN YBCI-RELATED"/>
    <property type="match status" value="1"/>
</dbReference>
<keyword evidence="1" id="KW-1133">Transmembrane helix</keyword>
<accession>A0A372LPF2</accession>
<comment type="caution">
    <text evidence="2">The sequence shown here is derived from an EMBL/GenBank/DDBJ whole genome shotgun (WGS) entry which is preliminary data.</text>
</comment>
<dbReference type="InterPro" id="IPR007404">
    <property type="entry name" value="YdjM-like"/>
</dbReference>
<dbReference type="EMBL" id="QVTE01000025">
    <property type="protein sequence ID" value="RFU69454.1"/>
    <property type="molecule type" value="Genomic_DNA"/>
</dbReference>
<dbReference type="AlphaFoldDB" id="A0A372LPF2"/>
<reference evidence="2 3" key="1">
    <citation type="submission" date="2018-08" db="EMBL/GenBank/DDBJ databases">
        <title>Bacillus chawlae sp. nov., Bacillus glennii sp. nov., and Bacillus saganii sp. nov. Isolated from the Vehicle Assembly Building at Kennedy Space Center where the Viking Spacecraft were Assembled.</title>
        <authorList>
            <person name="Seuylemezian A."/>
            <person name="Vaishampayan P."/>
        </authorList>
    </citation>
    <scope>NUCLEOTIDE SEQUENCE [LARGE SCALE GENOMIC DNA]</scope>
    <source>
        <strain evidence="2 3">V47-23a</strain>
    </source>
</reference>
<evidence type="ECO:0000313" key="2">
    <source>
        <dbReference type="EMBL" id="RFU69454.1"/>
    </source>
</evidence>
<dbReference type="GO" id="GO:0016787">
    <property type="term" value="F:hydrolase activity"/>
    <property type="evidence" value="ECO:0007669"/>
    <property type="project" value="UniProtKB-KW"/>
</dbReference>
<proteinExistence type="predicted"/>
<evidence type="ECO:0000313" key="3">
    <source>
        <dbReference type="Proteomes" id="UP000264541"/>
    </source>
</evidence>
<keyword evidence="2" id="KW-0378">Hydrolase</keyword>
<name>A0A372LPF2_9BACI</name>
<feature type="transmembrane region" description="Helical" evidence="1">
    <location>
        <begin position="86"/>
        <end position="103"/>
    </location>
</feature>
<evidence type="ECO:0000256" key="1">
    <source>
        <dbReference type="SAM" id="Phobius"/>
    </source>
</evidence>
<feature type="transmembrane region" description="Helical" evidence="1">
    <location>
        <begin position="115"/>
        <end position="140"/>
    </location>
</feature>
<keyword evidence="3" id="KW-1185">Reference proteome</keyword>
<gene>
    <name evidence="2" type="ORF">D0469_09550</name>
</gene>
<feature type="transmembrane region" description="Helical" evidence="1">
    <location>
        <begin position="165"/>
        <end position="185"/>
    </location>
</feature>
<dbReference type="Pfam" id="PF04307">
    <property type="entry name" value="YdjM"/>
    <property type="match status" value="1"/>
</dbReference>
<keyword evidence="1" id="KW-0812">Transmembrane</keyword>